<accession>A0ABS1U7T4</accession>
<dbReference type="SUPFAM" id="SSF49899">
    <property type="entry name" value="Concanavalin A-like lectins/glucanases"/>
    <property type="match status" value="1"/>
</dbReference>
<dbReference type="InterPro" id="IPR046540">
    <property type="entry name" value="DMFA2_C"/>
</dbReference>
<dbReference type="SUPFAM" id="SSF52317">
    <property type="entry name" value="Class I glutamine amidotransferase-like"/>
    <property type="match status" value="1"/>
</dbReference>
<organism evidence="2 3">
    <name type="scientific">Belnapia arida</name>
    <dbReference type="NCBI Taxonomy" id="2804533"/>
    <lineage>
        <taxon>Bacteria</taxon>
        <taxon>Pseudomonadati</taxon>
        <taxon>Pseudomonadota</taxon>
        <taxon>Alphaproteobacteria</taxon>
        <taxon>Acetobacterales</taxon>
        <taxon>Roseomonadaceae</taxon>
        <taxon>Belnapia</taxon>
    </lineage>
</organism>
<evidence type="ECO:0000313" key="3">
    <source>
        <dbReference type="Proteomes" id="UP000660885"/>
    </source>
</evidence>
<dbReference type="InterPro" id="IPR013320">
    <property type="entry name" value="ConA-like_dom_sf"/>
</dbReference>
<dbReference type="RefSeq" id="WP_202833469.1">
    <property type="nucleotide sequence ID" value="NZ_JAETWB010000012.1"/>
</dbReference>
<gene>
    <name evidence="2" type="ORF">JMJ56_19620</name>
</gene>
<feature type="domain" description="N,N-dimethylformamidase beta subunit-like C-terminal" evidence="1">
    <location>
        <begin position="272"/>
        <end position="708"/>
    </location>
</feature>
<protein>
    <submittedName>
        <fullName evidence="2">N,N-dimethylformamidase</fullName>
    </submittedName>
</protein>
<dbReference type="EMBL" id="JAETWB010000012">
    <property type="protein sequence ID" value="MBL6080230.1"/>
    <property type="molecule type" value="Genomic_DNA"/>
</dbReference>
<evidence type="ECO:0000313" key="2">
    <source>
        <dbReference type="EMBL" id="MBL6080230.1"/>
    </source>
</evidence>
<dbReference type="Gene3D" id="2.60.120.200">
    <property type="match status" value="1"/>
</dbReference>
<dbReference type="InterPro" id="IPR029062">
    <property type="entry name" value="Class_I_gatase-like"/>
</dbReference>
<proteinExistence type="predicted"/>
<name>A0ABS1U7T4_9PROT</name>
<dbReference type="Pfam" id="PF20254">
    <property type="entry name" value="DMFA2_C"/>
    <property type="match status" value="1"/>
</dbReference>
<dbReference type="Proteomes" id="UP000660885">
    <property type="component" value="Unassembled WGS sequence"/>
</dbReference>
<reference evidence="2 3" key="1">
    <citation type="submission" date="2021-01" db="EMBL/GenBank/DDBJ databases">
        <title>Belnapia mucosa sp. nov. and Belnapia arida sp. nov., isolated from the Tabernas Desert (Almeria, Spain).</title>
        <authorList>
            <person name="Molina-Menor E."/>
            <person name="Vidal-Verdu A."/>
            <person name="Calonge A."/>
            <person name="Satari L."/>
            <person name="Pereto J."/>
            <person name="Porcar M."/>
        </authorList>
    </citation>
    <scope>NUCLEOTIDE SEQUENCE [LARGE SCALE GENOMIC DNA]</scope>
    <source>
        <strain evidence="2 3">T18</strain>
    </source>
</reference>
<sequence>MLPITGYADRWSVKPGETIRFMVSVQGGADYSARVARIHCGDPNPAGPGYREVSMPSAIEGRHPGMEQPIRRGSFVDLPSVDLGRGDRALGIAVTVWPTLPDQPGVVLAWDGGGVALRLGLGPEGAFCEFNGQRVSTGRPLTARAWHDIALVLDPASGTLTLRQQPRKPRLDRCETAEAELALSAPFPTGPGSAAIATDRPAGRCFNGKIERPRLATGLGADELLAAQAAGTALQAGALLAEWDFAIGITGDHVADTGPGRWHGRCVNLPTRAMTGSRWTAAHQRWTEAPEHWGAIHFHEDDMGDAGWQPSLSLTVPEDWPSGVYALHLEGAGWRDNIPFYIRAARPGTRARVAFLAPTFTYTIYGNFARPGRQAQLHDRAVAWGALQQSPDGHPDYGSSTYNWHTDGSGIAYASMRRPMIDKRVNHIQMIDPSPEGSGTYWISADSYIIDMLDRHGIDYEVVTDHDLHAEGAAALAPYSVVLTGQHPEYHSEQTLDGIAGYIAGGGRFVYLGGNGFYWKVVPHGDGPWALEVRRAEGGIRLWAAEPGESYHAFDGSYGGLWRRLGRPPQSIVGIGFSTQGDYTGHPYRFAAGILDARVAFLREGIEAVPGQAFGERGFMGGGAAGHELDRADVRLGTPHHALIVATAIVTEPSYAPVNEERYDHTLWPRQHDEVMRSDITFFEAPKGGAVLSFGSMNYIGALPVDGYANAAARLALNAVRRFSDPAPFPGFG</sequence>
<evidence type="ECO:0000259" key="1">
    <source>
        <dbReference type="Pfam" id="PF20254"/>
    </source>
</evidence>
<keyword evidence="3" id="KW-1185">Reference proteome</keyword>
<comment type="caution">
    <text evidence="2">The sequence shown here is derived from an EMBL/GenBank/DDBJ whole genome shotgun (WGS) entry which is preliminary data.</text>
</comment>